<protein>
    <submittedName>
        <fullName evidence="1">Uncharacterized protein</fullName>
    </submittedName>
</protein>
<dbReference type="eggNOG" id="COG1506">
    <property type="taxonomic scope" value="Bacteria"/>
</dbReference>
<reference evidence="1 2" key="1">
    <citation type="journal article" date="2004" name="Nucleic Acids Res.">
        <title>Thermoadaptation trait revealed by the genome sequence of thermophilic Geobacillus kaustophilus.</title>
        <authorList>
            <person name="Takami H."/>
            <person name="Takaki Y."/>
            <person name="Chee G.J."/>
            <person name="Nishi S."/>
            <person name="Shimamura S."/>
            <person name="Suzuki H."/>
            <person name="Matsui S."/>
            <person name="Uchiyama I."/>
        </authorList>
    </citation>
    <scope>NUCLEOTIDE SEQUENCE [LARGE SCALE GENOMIC DNA]</scope>
    <source>
        <strain evidence="1 2">HTA426</strain>
    </source>
</reference>
<accession>Q5KZK9</accession>
<dbReference type="KEGG" id="gka:GK1592"/>
<gene>
    <name evidence="1" type="ordered locus">GK1592</name>
</gene>
<organism evidence="1 2">
    <name type="scientific">Geobacillus kaustophilus (strain HTA426)</name>
    <dbReference type="NCBI Taxonomy" id="235909"/>
    <lineage>
        <taxon>Bacteria</taxon>
        <taxon>Bacillati</taxon>
        <taxon>Bacillota</taxon>
        <taxon>Bacilli</taxon>
        <taxon>Bacillales</taxon>
        <taxon>Anoxybacillaceae</taxon>
        <taxon>Geobacillus</taxon>
        <taxon>Geobacillus thermoleovorans group</taxon>
    </lineage>
</organism>
<evidence type="ECO:0000313" key="2">
    <source>
        <dbReference type="Proteomes" id="UP000001172"/>
    </source>
</evidence>
<name>Q5KZK9_GEOKA</name>
<sequence length="113" mass="13011">MTTAQRRRSCLHRYRFSRCVCWQYLASTHNRQTYARCFTVATFPATNSIHRAAVIGVPLLNGFLHAFIISYTKERGNAHSSPTYSLWSLKWESPARNRMNTKPSFAQHNGCSL</sequence>
<dbReference type="AlphaFoldDB" id="Q5KZK9"/>
<proteinExistence type="predicted"/>
<dbReference type="EMBL" id="BA000043">
    <property type="protein sequence ID" value="BAD75877.1"/>
    <property type="molecule type" value="Genomic_DNA"/>
</dbReference>
<dbReference type="Proteomes" id="UP000001172">
    <property type="component" value="Chromosome"/>
</dbReference>
<evidence type="ECO:0000313" key="1">
    <source>
        <dbReference type="EMBL" id="BAD75877.1"/>
    </source>
</evidence>
<dbReference type="HOGENOM" id="CLU_144613_0_0_9"/>
<keyword evidence="2" id="KW-1185">Reference proteome</keyword>